<evidence type="ECO:0000256" key="3">
    <source>
        <dbReference type="ARBA" id="ARBA00022692"/>
    </source>
</evidence>
<dbReference type="InterPro" id="IPR045263">
    <property type="entry name" value="GLUT"/>
</dbReference>
<gene>
    <name evidence="7" type="ORF">Gohar_026280</name>
</gene>
<proteinExistence type="predicted"/>
<keyword evidence="5 6" id="KW-0472">Membrane</keyword>
<feature type="transmembrane region" description="Helical" evidence="6">
    <location>
        <begin position="145"/>
        <end position="163"/>
    </location>
</feature>
<evidence type="ECO:0000256" key="2">
    <source>
        <dbReference type="ARBA" id="ARBA00022448"/>
    </source>
</evidence>
<evidence type="ECO:0000256" key="5">
    <source>
        <dbReference type="ARBA" id="ARBA00023136"/>
    </source>
</evidence>
<feature type="transmembrane region" description="Helical" evidence="6">
    <location>
        <begin position="175"/>
        <end position="201"/>
    </location>
</feature>
<name>A0A7J9HR15_9ROSI</name>
<evidence type="ECO:0000256" key="6">
    <source>
        <dbReference type="SAM" id="Phobius"/>
    </source>
</evidence>
<sequence length="259" mass="27805">GNEKFDILSLGLSSRIFFSVENYKLYKLLQRGRAADAEAEFEKLLGGPYVKSAMAELSKSDRGDEADTFKFSELLYGHHRKVVFIGSTLFALQQLSGINAVFYFSSTVFETAGVPSESANMCVGIANLLGSFVAMILMDRLGRKVLLIGSFSGMVVAMFLQITSATSLVSRSSGVYLSVGGMLLSVLTFAIGAGPVPSILLSEMFPGRVRANAVSVCMAFHWGASGYKYFIAPISLAANPASLSIRKMQTLVNDVIDGS</sequence>
<dbReference type="AlphaFoldDB" id="A0A7J9HR15"/>
<keyword evidence="8" id="KW-1185">Reference proteome</keyword>
<evidence type="ECO:0008006" key="9">
    <source>
        <dbReference type="Google" id="ProtNLM"/>
    </source>
</evidence>
<dbReference type="Gene3D" id="1.20.1250.20">
    <property type="entry name" value="MFS general substrate transporter like domains"/>
    <property type="match status" value="1"/>
</dbReference>
<dbReference type="PANTHER" id="PTHR23503">
    <property type="entry name" value="SOLUTE CARRIER FAMILY 2"/>
    <property type="match status" value="1"/>
</dbReference>
<dbReference type="InterPro" id="IPR005828">
    <property type="entry name" value="MFS_sugar_transport-like"/>
</dbReference>
<feature type="transmembrane region" description="Helical" evidence="6">
    <location>
        <begin position="82"/>
        <end position="106"/>
    </location>
</feature>
<evidence type="ECO:0000256" key="1">
    <source>
        <dbReference type="ARBA" id="ARBA00004141"/>
    </source>
</evidence>
<feature type="non-terminal residue" evidence="7">
    <location>
        <position position="259"/>
    </location>
</feature>
<dbReference type="SUPFAM" id="SSF103473">
    <property type="entry name" value="MFS general substrate transporter"/>
    <property type="match status" value="1"/>
</dbReference>
<dbReference type="InterPro" id="IPR036259">
    <property type="entry name" value="MFS_trans_sf"/>
</dbReference>
<dbReference type="GO" id="GO:0016020">
    <property type="term" value="C:membrane"/>
    <property type="evidence" value="ECO:0007669"/>
    <property type="project" value="UniProtKB-SubCell"/>
</dbReference>
<comment type="subcellular location">
    <subcellularLocation>
        <location evidence="1">Membrane</location>
        <topology evidence="1">Multi-pass membrane protein</topology>
    </subcellularLocation>
</comment>
<evidence type="ECO:0000313" key="8">
    <source>
        <dbReference type="Proteomes" id="UP000593560"/>
    </source>
</evidence>
<dbReference type="OrthoDB" id="6612291at2759"/>
<dbReference type="InterPro" id="IPR005829">
    <property type="entry name" value="Sugar_transporter_CS"/>
</dbReference>
<comment type="caution">
    <text evidence="7">The sequence shown here is derived from an EMBL/GenBank/DDBJ whole genome shotgun (WGS) entry which is preliminary data.</text>
</comment>
<keyword evidence="3 6" id="KW-0812">Transmembrane</keyword>
<dbReference type="Pfam" id="PF00083">
    <property type="entry name" value="Sugar_tr"/>
    <property type="match status" value="1"/>
</dbReference>
<dbReference type="EMBL" id="JABFAD010000011">
    <property type="protein sequence ID" value="MBA0812301.1"/>
    <property type="molecule type" value="Genomic_DNA"/>
</dbReference>
<dbReference type="Proteomes" id="UP000593560">
    <property type="component" value="Unassembled WGS sequence"/>
</dbReference>
<accession>A0A7J9HR15</accession>
<feature type="transmembrane region" description="Helical" evidence="6">
    <location>
        <begin position="118"/>
        <end position="138"/>
    </location>
</feature>
<dbReference type="InterPro" id="IPR003663">
    <property type="entry name" value="Sugar/inositol_transpt"/>
</dbReference>
<organism evidence="7 8">
    <name type="scientific">Gossypium harknessii</name>
    <dbReference type="NCBI Taxonomy" id="34285"/>
    <lineage>
        <taxon>Eukaryota</taxon>
        <taxon>Viridiplantae</taxon>
        <taxon>Streptophyta</taxon>
        <taxon>Embryophyta</taxon>
        <taxon>Tracheophyta</taxon>
        <taxon>Spermatophyta</taxon>
        <taxon>Magnoliopsida</taxon>
        <taxon>eudicotyledons</taxon>
        <taxon>Gunneridae</taxon>
        <taxon>Pentapetalae</taxon>
        <taxon>rosids</taxon>
        <taxon>malvids</taxon>
        <taxon>Malvales</taxon>
        <taxon>Malvaceae</taxon>
        <taxon>Malvoideae</taxon>
        <taxon>Gossypium</taxon>
    </lineage>
</organism>
<dbReference type="PANTHER" id="PTHR23503:SF114">
    <property type="entry name" value="PLASTIDIC GLUCOSE TRANSPORTER 3-RELATED"/>
    <property type="match status" value="1"/>
</dbReference>
<reference evidence="7 8" key="1">
    <citation type="journal article" date="2019" name="Genome Biol. Evol.">
        <title>Insights into the evolution of the New World diploid cottons (Gossypium, subgenus Houzingenia) based on genome sequencing.</title>
        <authorList>
            <person name="Grover C.E."/>
            <person name="Arick M.A. 2nd"/>
            <person name="Thrash A."/>
            <person name="Conover J.L."/>
            <person name="Sanders W.S."/>
            <person name="Peterson D.G."/>
            <person name="Frelichowski J.E."/>
            <person name="Scheffler J.A."/>
            <person name="Scheffler B.E."/>
            <person name="Wendel J.F."/>
        </authorList>
    </citation>
    <scope>NUCLEOTIDE SEQUENCE [LARGE SCALE GENOMIC DNA]</scope>
    <source>
        <strain evidence="7">0</strain>
        <tissue evidence="7">Leaf</tissue>
    </source>
</reference>
<evidence type="ECO:0000313" key="7">
    <source>
        <dbReference type="EMBL" id="MBA0812301.1"/>
    </source>
</evidence>
<dbReference type="GO" id="GO:0015149">
    <property type="term" value="F:hexose transmembrane transporter activity"/>
    <property type="evidence" value="ECO:0007669"/>
    <property type="project" value="TreeGrafter"/>
</dbReference>
<dbReference type="PROSITE" id="PS00216">
    <property type="entry name" value="SUGAR_TRANSPORT_1"/>
    <property type="match status" value="1"/>
</dbReference>
<evidence type="ECO:0000256" key="4">
    <source>
        <dbReference type="ARBA" id="ARBA00022989"/>
    </source>
</evidence>
<dbReference type="PRINTS" id="PR00171">
    <property type="entry name" value="SUGRTRNSPORT"/>
</dbReference>
<keyword evidence="2" id="KW-0813">Transport</keyword>
<keyword evidence="4 6" id="KW-1133">Transmembrane helix</keyword>
<protein>
    <recommendedName>
        <fullName evidence="9">Major facilitator superfamily (MFS) profile domain-containing protein</fullName>
    </recommendedName>
</protein>